<dbReference type="CDD" id="cd03469">
    <property type="entry name" value="Rieske_RO_Alpha_N"/>
    <property type="match status" value="1"/>
</dbReference>
<dbReference type="InterPro" id="IPR036922">
    <property type="entry name" value="Rieske_2Fe-2S_sf"/>
</dbReference>
<dbReference type="EMBL" id="CADCVA010000433">
    <property type="protein sequence ID" value="CAA9448434.1"/>
    <property type="molecule type" value="Genomic_DNA"/>
</dbReference>
<dbReference type="InterPro" id="IPR001663">
    <property type="entry name" value="Rng_hydr_dOase-A"/>
</dbReference>
<dbReference type="PANTHER" id="PTHR43756:SF5">
    <property type="entry name" value="CHOLINE MONOOXYGENASE, CHLOROPLASTIC"/>
    <property type="match status" value="1"/>
</dbReference>
<dbReference type="PANTHER" id="PTHR43756">
    <property type="entry name" value="CHOLINE MONOOXYGENASE, CHLOROPLASTIC"/>
    <property type="match status" value="1"/>
</dbReference>
<evidence type="ECO:0000256" key="4">
    <source>
        <dbReference type="ARBA" id="ARBA00023004"/>
    </source>
</evidence>
<keyword evidence="3" id="KW-0560">Oxidoreductase</keyword>
<sequence length="176" mass="19609">MTPIDRESLAQSLAPFGHSITLPAEAYTDESVFRWEQDRFLDQSWVCVGRSDDLHDPGDQRAVPLGRESVLLVRGEDGVLRAFYNVCRHRGHELLPVGGEARGKFVRCPYHAWAYGLDGELRGAPGFGKAEGFDKTEHPLVSMRIVQWHGWIFANASGDAPPFGEHVGNLEELVLN</sequence>
<keyword evidence="1" id="KW-0001">2Fe-2S</keyword>
<accession>A0A6J4QMZ2</accession>
<feature type="domain" description="Rieske" evidence="6">
    <location>
        <begin position="45"/>
        <end position="154"/>
    </location>
</feature>
<reference evidence="7" key="1">
    <citation type="submission" date="2020-02" db="EMBL/GenBank/DDBJ databases">
        <authorList>
            <person name="Meier V. D."/>
        </authorList>
    </citation>
    <scope>NUCLEOTIDE SEQUENCE</scope>
    <source>
        <strain evidence="7">AVDCRST_MAG82</strain>
    </source>
</reference>
<dbReference type="PRINTS" id="PR00090">
    <property type="entry name" value="RNGDIOXGNASE"/>
</dbReference>
<evidence type="ECO:0000256" key="1">
    <source>
        <dbReference type="ARBA" id="ARBA00022714"/>
    </source>
</evidence>
<evidence type="ECO:0000313" key="7">
    <source>
        <dbReference type="EMBL" id="CAA9448434.1"/>
    </source>
</evidence>
<dbReference type="PROSITE" id="PS51296">
    <property type="entry name" value="RIESKE"/>
    <property type="match status" value="1"/>
</dbReference>
<gene>
    <name evidence="7" type="ORF">AVDCRST_MAG82-3563</name>
</gene>
<dbReference type="Pfam" id="PF00355">
    <property type="entry name" value="Rieske"/>
    <property type="match status" value="1"/>
</dbReference>
<dbReference type="SUPFAM" id="SSF50022">
    <property type="entry name" value="ISP domain"/>
    <property type="match status" value="1"/>
</dbReference>
<organism evidence="7">
    <name type="scientific">uncultured Rubrobacteraceae bacterium</name>
    <dbReference type="NCBI Taxonomy" id="349277"/>
    <lineage>
        <taxon>Bacteria</taxon>
        <taxon>Bacillati</taxon>
        <taxon>Actinomycetota</taxon>
        <taxon>Rubrobacteria</taxon>
        <taxon>Rubrobacterales</taxon>
        <taxon>Rubrobacteraceae</taxon>
        <taxon>environmental samples</taxon>
    </lineage>
</organism>
<dbReference type="InterPro" id="IPR017941">
    <property type="entry name" value="Rieske_2Fe-2S"/>
</dbReference>
<evidence type="ECO:0000256" key="2">
    <source>
        <dbReference type="ARBA" id="ARBA00022723"/>
    </source>
</evidence>
<evidence type="ECO:0000259" key="6">
    <source>
        <dbReference type="PROSITE" id="PS51296"/>
    </source>
</evidence>
<name>A0A6J4QMZ2_9ACTN</name>
<keyword evidence="4" id="KW-0408">Iron</keyword>
<dbReference type="GO" id="GO:0016705">
    <property type="term" value="F:oxidoreductase activity, acting on paired donors, with incorporation or reduction of molecular oxygen"/>
    <property type="evidence" value="ECO:0007669"/>
    <property type="project" value="UniProtKB-ARBA"/>
</dbReference>
<evidence type="ECO:0000256" key="3">
    <source>
        <dbReference type="ARBA" id="ARBA00023002"/>
    </source>
</evidence>
<keyword evidence="5" id="KW-0411">Iron-sulfur</keyword>
<keyword evidence="2" id="KW-0479">Metal-binding</keyword>
<proteinExistence type="predicted"/>
<dbReference type="Gene3D" id="3.90.380.10">
    <property type="entry name" value="Naphthalene 1,2-dioxygenase Alpha Subunit, Chain A, domain 1"/>
    <property type="match status" value="1"/>
</dbReference>
<dbReference type="Gene3D" id="2.102.10.10">
    <property type="entry name" value="Rieske [2Fe-2S] iron-sulphur domain"/>
    <property type="match status" value="1"/>
</dbReference>
<evidence type="ECO:0000256" key="5">
    <source>
        <dbReference type="ARBA" id="ARBA00023014"/>
    </source>
</evidence>
<protein>
    <submittedName>
        <fullName evidence="7">Phenylpropionate dioxygenase and related ring-hydroxylating dioxygenases, large terminal subunit</fullName>
    </submittedName>
</protein>
<keyword evidence="7" id="KW-0223">Dioxygenase</keyword>
<dbReference type="GO" id="GO:0004497">
    <property type="term" value="F:monooxygenase activity"/>
    <property type="evidence" value="ECO:0007669"/>
    <property type="project" value="UniProtKB-ARBA"/>
</dbReference>
<dbReference type="AlphaFoldDB" id="A0A6J4QMZ2"/>
<dbReference type="GO" id="GO:0051213">
    <property type="term" value="F:dioxygenase activity"/>
    <property type="evidence" value="ECO:0007669"/>
    <property type="project" value="UniProtKB-KW"/>
</dbReference>
<dbReference type="GO" id="GO:0046872">
    <property type="term" value="F:metal ion binding"/>
    <property type="evidence" value="ECO:0007669"/>
    <property type="project" value="UniProtKB-KW"/>
</dbReference>
<dbReference type="GO" id="GO:0051537">
    <property type="term" value="F:2 iron, 2 sulfur cluster binding"/>
    <property type="evidence" value="ECO:0007669"/>
    <property type="project" value="UniProtKB-KW"/>
</dbReference>